<feature type="transmembrane region" description="Helical" evidence="1">
    <location>
        <begin position="106"/>
        <end position="125"/>
    </location>
</feature>
<feature type="transmembrane region" description="Helical" evidence="1">
    <location>
        <begin position="50"/>
        <end position="69"/>
    </location>
</feature>
<reference evidence="2 3" key="1">
    <citation type="journal article" date="2016" name="Nat. Commun.">
        <title>Thousands of microbial genomes shed light on interconnected biogeochemical processes in an aquifer system.</title>
        <authorList>
            <person name="Anantharaman K."/>
            <person name="Brown C.T."/>
            <person name="Hug L.A."/>
            <person name="Sharon I."/>
            <person name="Castelle C.J."/>
            <person name="Probst A.J."/>
            <person name="Thomas B.C."/>
            <person name="Singh A."/>
            <person name="Wilkins M.J."/>
            <person name="Karaoz U."/>
            <person name="Brodie E.L."/>
            <person name="Williams K.H."/>
            <person name="Hubbard S.S."/>
            <person name="Banfield J.F."/>
        </authorList>
    </citation>
    <scope>NUCLEOTIDE SEQUENCE [LARGE SCALE GENOMIC DNA]</scope>
</reference>
<evidence type="ECO:0000313" key="2">
    <source>
        <dbReference type="EMBL" id="OGI94540.1"/>
    </source>
</evidence>
<gene>
    <name evidence="2" type="ORF">A3A03_01590</name>
</gene>
<sequence length="300" mass="34355">MDTDKRPFYIWLFAILANVGTYLAIVKESVNNGHFGVDAFLSSLTNGDTLTFIGISLFISIIPTLLSGLNFKWRNHIGYGIPILVILYSVWHFYTCHGKFCNIADIPIGIGGVIFAVFYALGIYLRKWNKKIILSLLLIEIILLVGGFAFIAYHSQLNSESKAKISSLQEESQNATTPIEIGKTCDSIPVNPYDSYNSDCWRRAMTMYPNTDVCSWSKETNSKNHCLFYQGLLYRENLEYGCEDKDSQTSYNKKDDPSENTRLLQCWADKSKIYPELNICQWTYEWNREKCTAYFKTTSQ</sequence>
<organism evidence="2 3">
    <name type="scientific">Candidatus Nomurabacteria bacterium RIFCSPLOWO2_01_FULL_40_18</name>
    <dbReference type="NCBI Taxonomy" id="1801773"/>
    <lineage>
        <taxon>Bacteria</taxon>
        <taxon>Candidatus Nomuraibacteriota</taxon>
    </lineage>
</organism>
<dbReference type="EMBL" id="MFUX01000019">
    <property type="protein sequence ID" value="OGI94540.1"/>
    <property type="molecule type" value="Genomic_DNA"/>
</dbReference>
<evidence type="ECO:0000313" key="3">
    <source>
        <dbReference type="Proteomes" id="UP000176629"/>
    </source>
</evidence>
<comment type="caution">
    <text evidence="2">The sequence shown here is derived from an EMBL/GenBank/DDBJ whole genome shotgun (WGS) entry which is preliminary data.</text>
</comment>
<accession>A0A1F6XK60</accession>
<dbReference type="Proteomes" id="UP000176629">
    <property type="component" value="Unassembled WGS sequence"/>
</dbReference>
<dbReference type="AlphaFoldDB" id="A0A1F6XK60"/>
<evidence type="ECO:0000256" key="1">
    <source>
        <dbReference type="SAM" id="Phobius"/>
    </source>
</evidence>
<keyword evidence="1" id="KW-1133">Transmembrane helix</keyword>
<keyword evidence="1" id="KW-0812">Transmembrane</keyword>
<keyword evidence="1" id="KW-0472">Membrane</keyword>
<feature type="transmembrane region" description="Helical" evidence="1">
    <location>
        <begin position="7"/>
        <end position="25"/>
    </location>
</feature>
<feature type="transmembrane region" description="Helical" evidence="1">
    <location>
        <begin position="132"/>
        <end position="153"/>
    </location>
</feature>
<name>A0A1F6XK60_9BACT</name>
<proteinExistence type="predicted"/>
<feature type="transmembrane region" description="Helical" evidence="1">
    <location>
        <begin position="76"/>
        <end position="94"/>
    </location>
</feature>
<protein>
    <submittedName>
        <fullName evidence="2">Uncharacterized protein</fullName>
    </submittedName>
</protein>